<dbReference type="Pfam" id="PF00096">
    <property type="entry name" value="zf-C2H2"/>
    <property type="match status" value="3"/>
</dbReference>
<evidence type="ECO:0000256" key="10">
    <source>
        <dbReference type="ARBA" id="ARBA00022771"/>
    </source>
</evidence>
<dbReference type="InterPro" id="IPR006578">
    <property type="entry name" value="MADF-dom"/>
</dbReference>
<dbReference type="FunFam" id="3.40.50.300:FF:000576">
    <property type="entry name" value="Elongation factor Tu"/>
    <property type="match status" value="1"/>
</dbReference>
<dbReference type="InterPro" id="IPR009001">
    <property type="entry name" value="Transl_elong_EF1A/Init_IF2_C"/>
</dbReference>
<evidence type="ECO:0000256" key="17">
    <source>
        <dbReference type="SAM" id="MobiDB-lite"/>
    </source>
</evidence>
<dbReference type="GO" id="GO:0003746">
    <property type="term" value="F:translation elongation factor activity"/>
    <property type="evidence" value="ECO:0007669"/>
    <property type="project" value="UniProtKB-KW"/>
</dbReference>
<keyword evidence="9" id="KW-0251">Elongation factor</keyword>
<comment type="subcellular location">
    <subcellularLocation>
        <location evidence="1">Cytoplasm</location>
    </subcellularLocation>
</comment>
<dbReference type="InterPro" id="IPR033720">
    <property type="entry name" value="EFTU_2"/>
</dbReference>
<dbReference type="SUPFAM" id="SSF57667">
    <property type="entry name" value="beta-beta-alpha zinc fingers"/>
    <property type="match status" value="3"/>
</dbReference>
<evidence type="ECO:0000313" key="21">
    <source>
        <dbReference type="EnsemblMetazoa" id="GAUT014097-PA"/>
    </source>
</evidence>
<dbReference type="CDD" id="cd01884">
    <property type="entry name" value="EF_Tu"/>
    <property type="match status" value="1"/>
</dbReference>
<keyword evidence="13" id="KW-0460">Magnesium</keyword>
<dbReference type="InterPro" id="IPR050055">
    <property type="entry name" value="EF-Tu_GTPase"/>
</dbReference>
<dbReference type="NCBIfam" id="NF009372">
    <property type="entry name" value="PRK12735.1"/>
    <property type="match status" value="1"/>
</dbReference>
<dbReference type="Pfam" id="PF03143">
    <property type="entry name" value="GTP_EFTU_D3"/>
    <property type="match status" value="1"/>
</dbReference>
<proteinExistence type="inferred from homology"/>
<dbReference type="SMART" id="SM00355">
    <property type="entry name" value="ZnF_C2H2"/>
    <property type="match status" value="7"/>
</dbReference>
<dbReference type="AlphaFoldDB" id="A0A1A9USP6"/>
<keyword evidence="12" id="KW-0862">Zinc</keyword>
<feature type="domain" description="Tr-type G" evidence="20">
    <location>
        <begin position="627"/>
        <end position="822"/>
    </location>
</feature>
<dbReference type="InterPro" id="IPR031157">
    <property type="entry name" value="G_TR_CS"/>
</dbReference>
<evidence type="ECO:0000256" key="5">
    <source>
        <dbReference type="ARBA" id="ARBA00022490"/>
    </source>
</evidence>
<feature type="domain" description="C2H2-type" evidence="18">
    <location>
        <begin position="464"/>
        <end position="491"/>
    </location>
</feature>
<sequence length="1029" mass="117677">MLICGNILVDFKSNKFLLKCILCEKKSRLYRDFVKHIKNKHKNESSPLPQQEEEVKQECEQQQQQDEDELSTKDDVTVNMNMDLDKHPLAEVEIKPPESELAQEEDSIDFIPVGMPEESEDDIKDEVEDEQEFMPEDEEFIPDEMEFDTDDNDNDDEEQNEDESSDNLDVPAYTEKFIPTFFRKKRFLNDFIDLYKTQQCLWNVNDPLFENEEARQQAKKAIIKGMQKFNVYMKDKNLHKALDKLHRLCAGIKQNFDHPNPKKIPSVAKEYYKKCEFLNELIERKKISKTDQMKKALNFQHYDLATVNFIDCYANYPIFYDGQHEYHNSLEERQRSLEELASNLSSQYDISLNDDELLKAIDQFQAWFYRMGKRFKSKKTKPSKADEAYFQKCKIFMPDEPAKKGIHCGYCDKIYLCINTLRVHHYKDHQVGELPFKCEQCGRTFDQNSSLTVHIQRAHVGKVYQCEYCERRFAVKSDLNVHKRIHTAEKPHVCEHCGKSFRLRSQLGYHVTAIHTKIRAFKCTMCPKDFLKKRDLTDHVKTHFNIRDKICETCGKGFSNCHSLIRHRQIHSEIRKLGSLTIQHTGFRSKRPFYCCNELISQSTPIKKICDRNFCTKTAGKSTEKEKGHCNVGTIGHVDHGKTTLTSAITRVLSRKGLAEYIAYEQIDRAPEEKARGITINACHIGYATQQRTYAHTDCPGHADYIKNMISGASQMDGAILVVAATDGQMPQTREHLLLAKQVGVERVIVFVNKADLVDQEVLELVEIEMREMLGDFGFDGVSSPVIYGSALLALQDNPSPFGVPAVEKLLNYIDSYIPTPQRDIHAPFVLPIDNAFTLPGRGTVVVGTIKRGTLIKNAECDLLGFNQNIKTTIGDIQIFRNSVPKAVAGENVGVLLRSVKISSVERGMLLCAAGSEDISNHFLASMYLLSRAEGGRHKPMVSKYIQQLFSVTWNLPARIDMIPFDGMLMPGEHATIKLTLLRQMVMTKGQAFTIRENGATVATGMILERKPPVEVPKNKLSKAAVTNE</sequence>
<dbReference type="GO" id="GO:0005525">
    <property type="term" value="F:GTP binding"/>
    <property type="evidence" value="ECO:0007669"/>
    <property type="project" value="UniProtKB-KW"/>
</dbReference>
<evidence type="ECO:0000256" key="11">
    <source>
        <dbReference type="ARBA" id="ARBA00022801"/>
    </source>
</evidence>
<keyword evidence="11" id="KW-0378">Hydrolase</keyword>
<comment type="subunit">
    <text evidence="3">Monomer.</text>
</comment>
<dbReference type="Gene3D" id="2.40.30.10">
    <property type="entry name" value="Translation factors"/>
    <property type="match status" value="2"/>
</dbReference>
<dbReference type="InterPro" id="IPR009000">
    <property type="entry name" value="Transl_B-barrel_sf"/>
</dbReference>
<evidence type="ECO:0000313" key="22">
    <source>
        <dbReference type="Proteomes" id="UP000078200"/>
    </source>
</evidence>
<feature type="compositionally biased region" description="Acidic residues" evidence="17">
    <location>
        <begin position="117"/>
        <end position="166"/>
    </location>
</feature>
<dbReference type="FunFam" id="3.30.160.60:FF:000110">
    <property type="entry name" value="Zinc finger protein-like"/>
    <property type="match status" value="1"/>
</dbReference>
<keyword evidence="7" id="KW-0677">Repeat</keyword>
<dbReference type="SUPFAM" id="SSF50447">
    <property type="entry name" value="Translation proteins"/>
    <property type="match status" value="1"/>
</dbReference>
<dbReference type="InterPro" id="IPR036236">
    <property type="entry name" value="Znf_C2H2_sf"/>
</dbReference>
<dbReference type="NCBIfam" id="TIGR00231">
    <property type="entry name" value="small_GTP"/>
    <property type="match status" value="1"/>
</dbReference>
<dbReference type="PROSITE" id="PS51722">
    <property type="entry name" value="G_TR_2"/>
    <property type="match status" value="1"/>
</dbReference>
<evidence type="ECO:0000256" key="2">
    <source>
        <dbReference type="ARBA" id="ARBA00007249"/>
    </source>
</evidence>
<keyword evidence="10 16" id="KW-0863">Zinc-finger</keyword>
<dbReference type="STRING" id="7395.A0A1A9USP6"/>
<dbReference type="GO" id="GO:0005634">
    <property type="term" value="C:nucleus"/>
    <property type="evidence" value="ECO:0007669"/>
    <property type="project" value="UniProtKB-ARBA"/>
</dbReference>
<dbReference type="InterPro" id="IPR000795">
    <property type="entry name" value="T_Tr_GTP-bd_dom"/>
</dbReference>
<feature type="region of interest" description="Disordered" evidence="17">
    <location>
        <begin position="41"/>
        <end position="74"/>
    </location>
</feature>
<dbReference type="PANTHER" id="PTHR43721">
    <property type="entry name" value="ELONGATION FACTOR TU-RELATED"/>
    <property type="match status" value="1"/>
</dbReference>
<dbReference type="FunFam" id="2.40.30.10:FF:000085">
    <property type="entry name" value="Elongation factor Tu"/>
    <property type="match status" value="1"/>
</dbReference>
<dbReference type="InterPro" id="IPR004160">
    <property type="entry name" value="Transl_elong_EFTu/EF1A_C"/>
</dbReference>
<keyword evidence="6" id="KW-0479">Metal-binding</keyword>
<evidence type="ECO:0000256" key="4">
    <source>
        <dbReference type="ARBA" id="ARBA00011986"/>
    </source>
</evidence>
<keyword evidence="5" id="KW-0963">Cytoplasm</keyword>
<dbReference type="InterPro" id="IPR004161">
    <property type="entry name" value="EFTu-like_2"/>
</dbReference>
<reference evidence="21" key="1">
    <citation type="submission" date="2020-05" db="UniProtKB">
        <authorList>
            <consortium name="EnsemblMetazoa"/>
        </authorList>
    </citation>
    <scope>IDENTIFICATION</scope>
    <source>
        <strain evidence="21">TTRI</strain>
    </source>
</reference>
<dbReference type="CDD" id="cd03706">
    <property type="entry name" value="mtEFTU_III"/>
    <property type="match status" value="1"/>
</dbReference>
<dbReference type="InterPro" id="IPR005225">
    <property type="entry name" value="Small_GTP-bd"/>
</dbReference>
<feature type="domain" description="C2H2-type" evidence="18">
    <location>
        <begin position="436"/>
        <end position="464"/>
    </location>
</feature>
<dbReference type="Pfam" id="PF10545">
    <property type="entry name" value="MADF_DNA_bdg"/>
    <property type="match status" value="2"/>
</dbReference>
<evidence type="ECO:0000256" key="12">
    <source>
        <dbReference type="ARBA" id="ARBA00022833"/>
    </source>
</evidence>
<dbReference type="InterPro" id="IPR013087">
    <property type="entry name" value="Znf_C2H2_type"/>
</dbReference>
<feature type="region of interest" description="Disordered" evidence="17">
    <location>
        <begin position="113"/>
        <end position="170"/>
    </location>
</feature>
<dbReference type="PROSITE" id="PS51029">
    <property type="entry name" value="MADF"/>
    <property type="match status" value="1"/>
</dbReference>
<keyword evidence="8" id="KW-0547">Nucleotide-binding</keyword>
<feature type="domain" description="C2H2-type" evidence="18">
    <location>
        <begin position="492"/>
        <end position="520"/>
    </location>
</feature>
<dbReference type="GO" id="GO:0008270">
    <property type="term" value="F:zinc ion binding"/>
    <property type="evidence" value="ECO:0007669"/>
    <property type="project" value="UniProtKB-KW"/>
</dbReference>
<evidence type="ECO:0000256" key="9">
    <source>
        <dbReference type="ARBA" id="ARBA00022768"/>
    </source>
</evidence>
<evidence type="ECO:0000256" key="14">
    <source>
        <dbReference type="ARBA" id="ARBA00022917"/>
    </source>
</evidence>
<dbReference type="GO" id="GO:0003924">
    <property type="term" value="F:GTPase activity"/>
    <property type="evidence" value="ECO:0007669"/>
    <property type="project" value="InterPro"/>
</dbReference>
<evidence type="ECO:0000256" key="7">
    <source>
        <dbReference type="ARBA" id="ARBA00022737"/>
    </source>
</evidence>
<dbReference type="PROSITE" id="PS50157">
    <property type="entry name" value="ZINC_FINGER_C2H2_2"/>
    <property type="match status" value="5"/>
</dbReference>
<dbReference type="Gene3D" id="3.40.50.300">
    <property type="entry name" value="P-loop containing nucleotide triphosphate hydrolases"/>
    <property type="match status" value="1"/>
</dbReference>
<dbReference type="GO" id="GO:0005739">
    <property type="term" value="C:mitochondrion"/>
    <property type="evidence" value="ECO:0007669"/>
    <property type="project" value="TreeGrafter"/>
</dbReference>
<protein>
    <recommendedName>
        <fullName evidence="4">protein-synthesizing GTPase</fullName>
        <ecNumber evidence="4">3.6.5.3</ecNumber>
    </recommendedName>
</protein>
<evidence type="ECO:0000256" key="1">
    <source>
        <dbReference type="ARBA" id="ARBA00004496"/>
    </source>
</evidence>
<dbReference type="Pfam" id="PF03144">
    <property type="entry name" value="GTP_EFTU_D2"/>
    <property type="match status" value="1"/>
</dbReference>
<evidence type="ECO:0000256" key="6">
    <source>
        <dbReference type="ARBA" id="ARBA00022723"/>
    </source>
</evidence>
<dbReference type="PANTHER" id="PTHR43721:SF2">
    <property type="entry name" value="ELONGATION FACTOR TU, MITOCHONDRIAL"/>
    <property type="match status" value="1"/>
</dbReference>
<dbReference type="EC" id="3.6.5.3" evidence="4"/>
<feature type="domain" description="C2H2-type" evidence="18">
    <location>
        <begin position="549"/>
        <end position="576"/>
    </location>
</feature>
<dbReference type="InterPro" id="IPR027417">
    <property type="entry name" value="P-loop_NTPase"/>
</dbReference>
<dbReference type="EnsemblMetazoa" id="GAUT014097-RA">
    <property type="protein sequence ID" value="GAUT014097-PA"/>
    <property type="gene ID" value="GAUT014097"/>
</dbReference>
<name>A0A1A9USP6_GLOAU</name>
<keyword evidence="22" id="KW-1185">Reference proteome</keyword>
<dbReference type="VEuPathDB" id="VectorBase:GAUT014097"/>
<dbReference type="Pfam" id="PF00009">
    <property type="entry name" value="GTP_EFTU"/>
    <property type="match status" value="1"/>
</dbReference>
<dbReference type="SUPFAM" id="SSF52540">
    <property type="entry name" value="P-loop containing nucleoside triphosphate hydrolases"/>
    <property type="match status" value="1"/>
</dbReference>
<dbReference type="NCBIfam" id="NF009373">
    <property type="entry name" value="PRK12736.1"/>
    <property type="match status" value="1"/>
</dbReference>
<accession>A0A1A9USP6</accession>
<evidence type="ECO:0000256" key="3">
    <source>
        <dbReference type="ARBA" id="ARBA00011245"/>
    </source>
</evidence>
<feature type="domain" description="C2H2-type" evidence="18">
    <location>
        <begin position="521"/>
        <end position="548"/>
    </location>
</feature>
<dbReference type="FunFam" id="3.30.160.60:FF:000065">
    <property type="entry name" value="B-cell CLL/lymphoma 6, member B"/>
    <property type="match status" value="1"/>
</dbReference>
<dbReference type="PRINTS" id="PR00315">
    <property type="entry name" value="ELONGATNFCT"/>
</dbReference>
<evidence type="ECO:0000259" key="18">
    <source>
        <dbReference type="PROSITE" id="PS50157"/>
    </source>
</evidence>
<evidence type="ECO:0000256" key="13">
    <source>
        <dbReference type="ARBA" id="ARBA00022842"/>
    </source>
</evidence>
<comment type="similarity">
    <text evidence="2">Belongs to the TRAFAC class translation factor GTPase superfamily. Classic translation factor GTPase family. EF-Tu/EF-1A subfamily.</text>
</comment>
<dbReference type="PROSITE" id="PS00028">
    <property type="entry name" value="ZINC_FINGER_C2H2_1"/>
    <property type="match status" value="5"/>
</dbReference>
<dbReference type="Gene3D" id="3.30.160.60">
    <property type="entry name" value="Classic Zinc Finger"/>
    <property type="match status" value="4"/>
</dbReference>
<feature type="domain" description="MADF" evidence="19">
    <location>
        <begin position="190"/>
        <end position="283"/>
    </location>
</feature>
<keyword evidence="15" id="KW-0342">GTP-binding</keyword>
<dbReference type="NCBIfam" id="NF000766">
    <property type="entry name" value="PRK00049.1"/>
    <property type="match status" value="1"/>
</dbReference>
<dbReference type="GO" id="GO:0003677">
    <property type="term" value="F:DNA binding"/>
    <property type="evidence" value="ECO:0007669"/>
    <property type="project" value="UniProtKB-ARBA"/>
</dbReference>
<evidence type="ECO:0000259" key="19">
    <source>
        <dbReference type="PROSITE" id="PS51029"/>
    </source>
</evidence>
<dbReference type="FunFam" id="3.30.160.60:FF:000446">
    <property type="entry name" value="Zinc finger protein"/>
    <property type="match status" value="1"/>
</dbReference>
<dbReference type="Proteomes" id="UP000078200">
    <property type="component" value="Unassembled WGS sequence"/>
</dbReference>
<dbReference type="SUPFAM" id="SSF50465">
    <property type="entry name" value="EF-Tu/eEF-1alpha/eIF2-gamma C-terminal domain"/>
    <property type="match status" value="1"/>
</dbReference>
<dbReference type="PROSITE" id="PS00301">
    <property type="entry name" value="G_TR_1"/>
    <property type="match status" value="1"/>
</dbReference>
<evidence type="ECO:0000256" key="16">
    <source>
        <dbReference type="PROSITE-ProRule" id="PRU00042"/>
    </source>
</evidence>
<evidence type="ECO:0000259" key="20">
    <source>
        <dbReference type="PROSITE" id="PS51722"/>
    </source>
</evidence>
<dbReference type="InterPro" id="IPR041709">
    <property type="entry name" value="EF-Tu_GTP-bd"/>
</dbReference>
<dbReference type="CDD" id="cd03697">
    <property type="entry name" value="EFTU_II"/>
    <property type="match status" value="1"/>
</dbReference>
<organism evidence="21 22">
    <name type="scientific">Glossina austeni</name>
    <name type="common">Savannah tsetse fly</name>
    <dbReference type="NCBI Taxonomy" id="7395"/>
    <lineage>
        <taxon>Eukaryota</taxon>
        <taxon>Metazoa</taxon>
        <taxon>Ecdysozoa</taxon>
        <taxon>Arthropoda</taxon>
        <taxon>Hexapoda</taxon>
        <taxon>Insecta</taxon>
        <taxon>Pterygota</taxon>
        <taxon>Neoptera</taxon>
        <taxon>Endopterygota</taxon>
        <taxon>Diptera</taxon>
        <taxon>Brachycera</taxon>
        <taxon>Muscomorpha</taxon>
        <taxon>Hippoboscoidea</taxon>
        <taxon>Glossinidae</taxon>
        <taxon>Glossina</taxon>
    </lineage>
</organism>
<keyword evidence="14" id="KW-0648">Protein biosynthesis</keyword>
<dbReference type="GO" id="GO:0070125">
    <property type="term" value="P:mitochondrial translational elongation"/>
    <property type="evidence" value="ECO:0007669"/>
    <property type="project" value="TreeGrafter"/>
</dbReference>
<evidence type="ECO:0000256" key="15">
    <source>
        <dbReference type="ARBA" id="ARBA00023134"/>
    </source>
</evidence>
<evidence type="ECO:0000256" key="8">
    <source>
        <dbReference type="ARBA" id="ARBA00022741"/>
    </source>
</evidence>